<dbReference type="InterPro" id="IPR029009">
    <property type="entry name" value="ASB_dom_sf"/>
</dbReference>
<evidence type="ECO:0000313" key="14">
    <source>
        <dbReference type="Proteomes" id="UP000042527"/>
    </source>
</evidence>
<dbReference type="SUPFAM" id="SSF143548">
    <property type="entry name" value="Serine metabolism enzymes domain"/>
    <property type="match status" value="1"/>
</dbReference>
<reference evidence="13 15" key="3">
    <citation type="submission" date="2019-08" db="EMBL/GenBank/DDBJ databases">
        <authorList>
            <person name="Kuhnert P."/>
        </authorList>
    </citation>
    <scope>NUCLEOTIDE SEQUENCE [LARGE SCALE GENOMIC DNA]</scope>
    <source>
        <strain evidence="13 15">B36.5</strain>
    </source>
</reference>
<dbReference type="InterPro" id="IPR004643">
    <property type="entry name" value="Fe-S_L-Ser_bsu"/>
</dbReference>
<dbReference type="InterPro" id="IPR002912">
    <property type="entry name" value="ACT_dom"/>
</dbReference>
<gene>
    <name evidence="12" type="primary">sdaAB</name>
    <name evidence="13" type="ORF">FUT82_09365</name>
    <name evidence="12" type="ORF">TPHV1_20190</name>
</gene>
<dbReference type="Proteomes" id="UP000042527">
    <property type="component" value="Unassembled WGS sequence"/>
</dbReference>
<dbReference type="CDD" id="cd04903">
    <property type="entry name" value="ACT_LSD"/>
    <property type="match status" value="1"/>
</dbReference>
<dbReference type="AlphaFoldDB" id="A0A0B7GT57"/>
<evidence type="ECO:0000313" key="12">
    <source>
        <dbReference type="EMBL" id="CEM61653.1"/>
    </source>
</evidence>
<dbReference type="GO" id="GO:0046872">
    <property type="term" value="F:metal ion binding"/>
    <property type="evidence" value="ECO:0007669"/>
    <property type="project" value="UniProtKB-KW"/>
</dbReference>
<evidence type="ECO:0000313" key="13">
    <source>
        <dbReference type="EMBL" id="QEJ98188.1"/>
    </source>
</evidence>
<comment type="catalytic activity">
    <reaction evidence="9 10">
        <text>L-serine = pyruvate + NH4(+)</text>
        <dbReference type="Rhea" id="RHEA:19169"/>
        <dbReference type="ChEBI" id="CHEBI:15361"/>
        <dbReference type="ChEBI" id="CHEBI:28938"/>
        <dbReference type="ChEBI" id="CHEBI:33384"/>
        <dbReference type="EC" id="4.3.1.17"/>
    </reaction>
</comment>
<dbReference type="GO" id="GO:0003941">
    <property type="term" value="F:L-serine ammonia-lyase activity"/>
    <property type="evidence" value="ECO:0007669"/>
    <property type="project" value="UniProtKB-UniRule"/>
</dbReference>
<comment type="cofactor">
    <cofactor evidence="1 10">
        <name>[4Fe-4S] cluster</name>
        <dbReference type="ChEBI" id="CHEBI:49883"/>
    </cofactor>
</comment>
<evidence type="ECO:0000256" key="2">
    <source>
        <dbReference type="ARBA" id="ARBA00008636"/>
    </source>
</evidence>
<protein>
    <recommendedName>
        <fullName evidence="10">L-serine dehydratase</fullName>
        <ecNumber evidence="10">4.3.1.17</ecNumber>
    </recommendedName>
</protein>
<keyword evidence="3 10" id="KW-0312">Gluconeogenesis</keyword>
<name>A0A0B7GT57_TREPH</name>
<evidence type="ECO:0000256" key="5">
    <source>
        <dbReference type="ARBA" id="ARBA00022723"/>
    </source>
</evidence>
<dbReference type="OrthoDB" id="9813137at2"/>
<evidence type="ECO:0000256" key="9">
    <source>
        <dbReference type="ARBA" id="ARBA00049406"/>
    </source>
</evidence>
<dbReference type="EMBL" id="CP042817">
    <property type="protein sequence ID" value="QEJ98188.1"/>
    <property type="molecule type" value="Genomic_DNA"/>
</dbReference>
<evidence type="ECO:0000256" key="1">
    <source>
        <dbReference type="ARBA" id="ARBA00001966"/>
    </source>
</evidence>
<accession>A0A0B7GT57</accession>
<keyword evidence="14" id="KW-1185">Reference proteome</keyword>
<dbReference type="Proteomes" id="UP000323594">
    <property type="component" value="Chromosome"/>
</dbReference>
<evidence type="ECO:0000313" key="15">
    <source>
        <dbReference type="Proteomes" id="UP000323594"/>
    </source>
</evidence>
<evidence type="ECO:0000259" key="11">
    <source>
        <dbReference type="PROSITE" id="PS51671"/>
    </source>
</evidence>
<dbReference type="InterPro" id="IPR045865">
    <property type="entry name" value="ACT-like_dom_sf"/>
</dbReference>
<evidence type="ECO:0000256" key="3">
    <source>
        <dbReference type="ARBA" id="ARBA00022432"/>
    </source>
</evidence>
<dbReference type="GO" id="GO:0051539">
    <property type="term" value="F:4 iron, 4 sulfur cluster binding"/>
    <property type="evidence" value="ECO:0007669"/>
    <property type="project" value="UniProtKB-UniRule"/>
</dbReference>
<dbReference type="RefSeq" id="WP_024752631.1">
    <property type="nucleotide sequence ID" value="NZ_CDNC01000012.1"/>
</dbReference>
<organism evidence="12 14">
    <name type="scientific">Treponema phagedenis</name>
    <dbReference type="NCBI Taxonomy" id="162"/>
    <lineage>
        <taxon>Bacteria</taxon>
        <taxon>Pseudomonadati</taxon>
        <taxon>Spirochaetota</taxon>
        <taxon>Spirochaetia</taxon>
        <taxon>Spirochaetales</taxon>
        <taxon>Treponemataceae</taxon>
        <taxon>Treponema</taxon>
    </lineage>
</organism>
<evidence type="ECO:0000256" key="8">
    <source>
        <dbReference type="ARBA" id="ARBA00023239"/>
    </source>
</evidence>
<evidence type="ECO:0000256" key="7">
    <source>
        <dbReference type="ARBA" id="ARBA00023014"/>
    </source>
</evidence>
<dbReference type="EC" id="4.3.1.17" evidence="10"/>
<dbReference type="Gene3D" id="3.30.1330.90">
    <property type="entry name" value="D-3-phosphoglycerate dehydrogenase, domain 3"/>
    <property type="match status" value="1"/>
</dbReference>
<keyword evidence="6 10" id="KW-0408">Iron</keyword>
<dbReference type="NCBIfam" id="TIGR00719">
    <property type="entry name" value="sda_beta"/>
    <property type="match status" value="1"/>
</dbReference>
<dbReference type="InterPro" id="IPR051318">
    <property type="entry name" value="Fe-S_L-Ser"/>
</dbReference>
<evidence type="ECO:0000256" key="10">
    <source>
        <dbReference type="RuleBase" id="RU366059"/>
    </source>
</evidence>
<comment type="similarity">
    <text evidence="2 10">Belongs to the iron-sulfur dependent L-serine dehydratase family.</text>
</comment>
<evidence type="ECO:0000256" key="6">
    <source>
        <dbReference type="ARBA" id="ARBA00023004"/>
    </source>
</evidence>
<reference evidence="14" key="2">
    <citation type="submission" date="2015-01" db="EMBL/GenBank/DDBJ databases">
        <authorList>
            <person name="Manzoor Shahid"/>
            <person name="Zubair Saima"/>
        </authorList>
    </citation>
    <scope>NUCLEOTIDE SEQUENCE [LARGE SCALE GENOMIC DNA]</scope>
    <source>
        <strain evidence="14">V1</strain>
    </source>
</reference>
<keyword evidence="4 10" id="KW-0004">4Fe-4S</keyword>
<dbReference type="SUPFAM" id="SSF55021">
    <property type="entry name" value="ACT-like"/>
    <property type="match status" value="1"/>
</dbReference>
<reference evidence="12" key="1">
    <citation type="submission" date="2015-01" db="EMBL/GenBank/DDBJ databases">
        <authorList>
            <person name="Xiang T."/>
            <person name="Song Y."/>
            <person name="Huang L."/>
            <person name="Wang B."/>
            <person name="Wu P."/>
        </authorList>
    </citation>
    <scope>NUCLEOTIDE SEQUENCE [LARGE SCALE GENOMIC DNA]</scope>
    <source>
        <strain evidence="12">V1</strain>
    </source>
</reference>
<dbReference type="PIRSF" id="PIRSF036692">
    <property type="entry name" value="SDH_B"/>
    <property type="match status" value="1"/>
</dbReference>
<dbReference type="Pfam" id="PF03315">
    <property type="entry name" value="SDH_beta"/>
    <property type="match status" value="1"/>
</dbReference>
<sequence length="220" mass="23568">MNVFDIIGPIMIGPSSSHTAGAVRIGYMARLLLGEEAVHAHILLHGSFAHTYKGHGTDRALVAGIMGMKTDDERIRKSLKIAEEKGLHVEFEPGEISDAHPNTALITLTSATNKKISLQGSSVGGGNIIVTKIDGMAVKITGQSPTLVVVHKDTPGMIAAVTKIMAEQGLNVYKFDLARDKRGGTAIMSLQVDGINLNHTLQSTIEQIENVQKVILIQPY</sequence>
<dbReference type="Pfam" id="PF22629">
    <property type="entry name" value="ACT_AHAS_ss"/>
    <property type="match status" value="1"/>
</dbReference>
<dbReference type="PANTHER" id="PTHR30182:SF12">
    <property type="entry name" value="L-SERINE DEHYDRATASE, BETA CHAIN-RELATED"/>
    <property type="match status" value="1"/>
</dbReference>
<dbReference type="GeneID" id="57753250"/>
<dbReference type="Gene3D" id="3.30.70.260">
    <property type="match status" value="1"/>
</dbReference>
<keyword evidence="8 10" id="KW-0456">Lyase</keyword>
<dbReference type="InterPro" id="IPR054480">
    <property type="entry name" value="AHAS_small-like_ACT"/>
</dbReference>
<keyword evidence="7 10" id="KW-0411">Iron-sulfur</keyword>
<dbReference type="PANTHER" id="PTHR30182">
    <property type="entry name" value="L-SERINE DEHYDRATASE"/>
    <property type="match status" value="1"/>
</dbReference>
<dbReference type="EMBL" id="CDNC01000012">
    <property type="protein sequence ID" value="CEM61653.1"/>
    <property type="molecule type" value="Genomic_DNA"/>
</dbReference>
<keyword evidence="5 10" id="KW-0479">Metal-binding</keyword>
<dbReference type="InterPro" id="IPR005131">
    <property type="entry name" value="Ser_deHydtase_bsu"/>
</dbReference>
<proteinExistence type="inferred from homology"/>
<dbReference type="PROSITE" id="PS51671">
    <property type="entry name" value="ACT"/>
    <property type="match status" value="1"/>
</dbReference>
<evidence type="ECO:0000256" key="4">
    <source>
        <dbReference type="ARBA" id="ARBA00022485"/>
    </source>
</evidence>
<feature type="domain" description="ACT" evidence="11">
    <location>
        <begin position="146"/>
        <end position="219"/>
    </location>
</feature>
<dbReference type="GO" id="GO:0006094">
    <property type="term" value="P:gluconeogenesis"/>
    <property type="evidence" value="ECO:0007669"/>
    <property type="project" value="UniProtKB-KW"/>
</dbReference>